<organism evidence="1 2">
    <name type="scientific">Bradyrhizobium retamae</name>
    <dbReference type="NCBI Taxonomy" id="1300035"/>
    <lineage>
        <taxon>Bacteria</taxon>
        <taxon>Pseudomonadati</taxon>
        <taxon>Pseudomonadota</taxon>
        <taxon>Alphaproteobacteria</taxon>
        <taxon>Hyphomicrobiales</taxon>
        <taxon>Nitrobacteraceae</taxon>
        <taxon>Bradyrhizobium</taxon>
    </lineage>
</organism>
<evidence type="ECO:0000313" key="1">
    <source>
        <dbReference type="EMBL" id="KRR24638.1"/>
    </source>
</evidence>
<evidence type="ECO:0000313" key="2">
    <source>
        <dbReference type="Proteomes" id="UP000052023"/>
    </source>
</evidence>
<name>A0A0R3MYL5_9BRAD</name>
<dbReference type="OrthoDB" id="9807072at2"/>
<dbReference type="AlphaFoldDB" id="A0A0R3MYL5"/>
<keyword evidence="2" id="KW-1185">Reference proteome</keyword>
<dbReference type="EMBL" id="LLYA01000153">
    <property type="protein sequence ID" value="KRR24638.1"/>
    <property type="molecule type" value="Genomic_DNA"/>
</dbReference>
<accession>A0A0R3MYL5</accession>
<reference evidence="1 2" key="1">
    <citation type="submission" date="2014-03" db="EMBL/GenBank/DDBJ databases">
        <title>Bradyrhizobium valentinum sp. nov., isolated from effective nodules of Lupinus mariae-josephae, a lupine endemic of basic-lime soils in Eastern Spain.</title>
        <authorList>
            <person name="Duran D."/>
            <person name="Rey L."/>
            <person name="Navarro A."/>
            <person name="Busquets A."/>
            <person name="Imperial J."/>
            <person name="Ruiz-Argueso T."/>
        </authorList>
    </citation>
    <scope>NUCLEOTIDE SEQUENCE [LARGE SCALE GENOMIC DNA]</scope>
    <source>
        <strain evidence="1 2">Ro19</strain>
    </source>
</reference>
<comment type="caution">
    <text evidence="1">The sequence shown here is derived from an EMBL/GenBank/DDBJ whole genome shotgun (WGS) entry which is preliminary data.</text>
</comment>
<gene>
    <name evidence="1" type="ORF">CQ13_24830</name>
</gene>
<dbReference type="RefSeq" id="WP_057844129.1">
    <property type="nucleotide sequence ID" value="NZ_LLYA01000153.1"/>
</dbReference>
<dbReference type="Proteomes" id="UP000052023">
    <property type="component" value="Unassembled WGS sequence"/>
</dbReference>
<sequence length="94" mass="10861">MIKVERTGEGDPLEFEVTVSVGNGETRHHVTMARDTCERLTMGTHTPEGCIEAAFRFLLDREPQGSILRRFDITVISRYFPEFERELPRYLSQS</sequence>
<proteinExistence type="predicted"/>
<protein>
    <submittedName>
        <fullName evidence="1">Uncharacterized protein</fullName>
    </submittedName>
</protein>